<evidence type="ECO:0000313" key="2">
    <source>
        <dbReference type="EMBL" id="AIE58738.1"/>
    </source>
</evidence>
<dbReference type="EMBL" id="CP007739">
    <property type="protein sequence ID" value="AIE58738.1"/>
    <property type="molecule type" value="Genomic_DNA"/>
</dbReference>
<dbReference type="eggNOG" id="COG2329">
    <property type="taxonomic scope" value="Bacteria"/>
</dbReference>
<dbReference type="RefSeq" id="WP_003348459.1">
    <property type="nucleotide sequence ID" value="NZ_ADWW01000003.1"/>
</dbReference>
<accession>I3E3T4</accession>
<proteinExistence type="predicted"/>
<dbReference type="HOGENOM" id="CLU_1746007_0_0_9"/>
<evidence type="ECO:0000313" key="3">
    <source>
        <dbReference type="Proteomes" id="UP000027602"/>
    </source>
</evidence>
<dbReference type="Pfam" id="PF16291">
    <property type="entry name" value="DUF4937"/>
    <property type="match status" value="1"/>
</dbReference>
<gene>
    <name evidence="2" type="ORF">BMMGA3_01240</name>
</gene>
<dbReference type="OrthoDB" id="2627153at2"/>
<feature type="domain" description="DUF4937" evidence="1">
    <location>
        <begin position="2"/>
        <end position="90"/>
    </location>
</feature>
<protein>
    <recommendedName>
        <fullName evidence="1">DUF4937 domain-containing protein</fullName>
    </recommendedName>
</protein>
<dbReference type="InterPro" id="IPR032555">
    <property type="entry name" value="DUF4937"/>
</dbReference>
<reference evidence="2 3" key="1">
    <citation type="journal article" date="2015" name="BMC Genomics">
        <title>Transcriptome analysis of thermophilic methylotrophic Bacillus methanolicus MGA3 using RNA-sequencing provides detailed insights into its previously uncharted transcriptional landscape.</title>
        <authorList>
            <person name="Irla M."/>
            <person name="Neshat A."/>
            <person name="Brautaset T."/>
            <person name="Ruckert C."/>
            <person name="Kalinowski J."/>
            <person name="Wendisch V.F."/>
        </authorList>
    </citation>
    <scope>NUCLEOTIDE SEQUENCE [LARGE SCALE GENOMIC DNA]</scope>
    <source>
        <strain evidence="3">MGA3 / ATCC 53907</strain>
    </source>
</reference>
<dbReference type="SUPFAM" id="SSF54909">
    <property type="entry name" value="Dimeric alpha+beta barrel"/>
    <property type="match status" value="1"/>
</dbReference>
<keyword evidence="3" id="KW-1185">Reference proteome</keyword>
<dbReference type="InterPro" id="IPR011008">
    <property type="entry name" value="Dimeric_a/b-barrel"/>
</dbReference>
<dbReference type="AlphaFoldDB" id="I3E3T4"/>
<sequence>MIIKFIQCSVFPDRKEAFHRGQLAWHTLHEAPGFVCQFGGWGVVNAFTAKIFAIWQTRQAYENFMKHIHDEIFLVSGQKGTYKNIDVKIFELEINLTEISSVLNSNNKPVFFAVNGNSLYLKTEPCINSEAFTIEKSWSIFGDNFSRLI</sequence>
<dbReference type="KEGG" id="bmet:BMMGA3_01240"/>
<dbReference type="Proteomes" id="UP000027602">
    <property type="component" value="Chromosome"/>
</dbReference>
<organism evidence="2 3">
    <name type="scientific">Bacillus methanolicus (strain MGA3 / ATCC 53907)</name>
    <dbReference type="NCBI Taxonomy" id="796606"/>
    <lineage>
        <taxon>Bacteria</taxon>
        <taxon>Bacillati</taxon>
        <taxon>Bacillota</taxon>
        <taxon>Bacilli</taxon>
        <taxon>Bacillales</taxon>
        <taxon>Bacillaceae</taxon>
        <taxon>Bacillus</taxon>
    </lineage>
</organism>
<evidence type="ECO:0000259" key="1">
    <source>
        <dbReference type="Pfam" id="PF16291"/>
    </source>
</evidence>
<name>I3E3T4_BACMM</name>